<feature type="chain" id="PRO_5040411650" evidence="1">
    <location>
        <begin position="23"/>
        <end position="140"/>
    </location>
</feature>
<dbReference type="Proteomes" id="UP000772434">
    <property type="component" value="Unassembled WGS sequence"/>
</dbReference>
<name>A0A9P5U8U4_9AGAR</name>
<proteinExistence type="predicted"/>
<evidence type="ECO:0000256" key="1">
    <source>
        <dbReference type="SAM" id="SignalP"/>
    </source>
</evidence>
<feature type="signal peptide" evidence="1">
    <location>
        <begin position="1"/>
        <end position="22"/>
    </location>
</feature>
<sequence>MRTTTFPSLLLYAVMVVASALAFPIDRYYDQKISIVCFKPDYQVSTTVTTTNWPDKASDRPNGVTFDVPLSRTGVFTTTLPRNCILKMIMRNLEGDIVRTYTIDKPQAVNAVFKPEPPWLFNQLHVICVELEDIKLPNVH</sequence>
<dbReference type="AlphaFoldDB" id="A0A9P5U8U4"/>
<evidence type="ECO:0000313" key="2">
    <source>
        <dbReference type="EMBL" id="KAF9069303.1"/>
    </source>
</evidence>
<evidence type="ECO:0000313" key="3">
    <source>
        <dbReference type="Proteomes" id="UP000772434"/>
    </source>
</evidence>
<dbReference type="EMBL" id="JADNRY010000052">
    <property type="protein sequence ID" value="KAF9069303.1"/>
    <property type="molecule type" value="Genomic_DNA"/>
</dbReference>
<organism evidence="2 3">
    <name type="scientific">Rhodocollybia butyracea</name>
    <dbReference type="NCBI Taxonomy" id="206335"/>
    <lineage>
        <taxon>Eukaryota</taxon>
        <taxon>Fungi</taxon>
        <taxon>Dikarya</taxon>
        <taxon>Basidiomycota</taxon>
        <taxon>Agaricomycotina</taxon>
        <taxon>Agaricomycetes</taxon>
        <taxon>Agaricomycetidae</taxon>
        <taxon>Agaricales</taxon>
        <taxon>Marasmiineae</taxon>
        <taxon>Omphalotaceae</taxon>
        <taxon>Rhodocollybia</taxon>
    </lineage>
</organism>
<reference evidence="2" key="1">
    <citation type="submission" date="2020-11" db="EMBL/GenBank/DDBJ databases">
        <authorList>
            <consortium name="DOE Joint Genome Institute"/>
            <person name="Ahrendt S."/>
            <person name="Riley R."/>
            <person name="Andreopoulos W."/>
            <person name="Labutti K."/>
            <person name="Pangilinan J."/>
            <person name="Ruiz-Duenas F.J."/>
            <person name="Barrasa J.M."/>
            <person name="Sanchez-Garcia M."/>
            <person name="Camarero S."/>
            <person name="Miyauchi S."/>
            <person name="Serrano A."/>
            <person name="Linde D."/>
            <person name="Babiker R."/>
            <person name="Drula E."/>
            <person name="Ayuso-Fernandez I."/>
            <person name="Pacheco R."/>
            <person name="Padilla G."/>
            <person name="Ferreira P."/>
            <person name="Barriuso J."/>
            <person name="Kellner H."/>
            <person name="Castanera R."/>
            <person name="Alfaro M."/>
            <person name="Ramirez L."/>
            <person name="Pisabarro A.G."/>
            <person name="Kuo A."/>
            <person name="Tritt A."/>
            <person name="Lipzen A."/>
            <person name="He G."/>
            <person name="Yan M."/>
            <person name="Ng V."/>
            <person name="Cullen D."/>
            <person name="Martin F."/>
            <person name="Rosso M.-N."/>
            <person name="Henrissat B."/>
            <person name="Hibbett D."/>
            <person name="Martinez A.T."/>
            <person name="Grigoriev I.V."/>
        </authorList>
    </citation>
    <scope>NUCLEOTIDE SEQUENCE</scope>
    <source>
        <strain evidence="2">AH 40177</strain>
    </source>
</reference>
<keyword evidence="1" id="KW-0732">Signal</keyword>
<keyword evidence="3" id="KW-1185">Reference proteome</keyword>
<gene>
    <name evidence="2" type="ORF">BDP27DRAFT_1363432</name>
</gene>
<accession>A0A9P5U8U4</accession>
<protein>
    <submittedName>
        <fullName evidence="2">Uncharacterized protein</fullName>
    </submittedName>
</protein>
<comment type="caution">
    <text evidence="2">The sequence shown here is derived from an EMBL/GenBank/DDBJ whole genome shotgun (WGS) entry which is preliminary data.</text>
</comment>